<dbReference type="PANTHER" id="PTHR46163">
    <property type="entry name" value="TYROSINE-PROTEIN PHOSPHATASE-RELATED"/>
    <property type="match status" value="1"/>
</dbReference>
<keyword evidence="5" id="KW-1185">Reference proteome</keyword>
<feature type="region of interest" description="Disordered" evidence="1">
    <location>
        <begin position="91"/>
        <end position="110"/>
    </location>
</feature>
<feature type="non-terminal residue" evidence="4">
    <location>
        <position position="423"/>
    </location>
</feature>
<dbReference type="Pfam" id="PF00102">
    <property type="entry name" value="Y_phosphatase"/>
    <property type="match status" value="1"/>
</dbReference>
<feature type="region of interest" description="Disordered" evidence="1">
    <location>
        <begin position="22"/>
        <end position="53"/>
    </location>
</feature>
<dbReference type="GO" id="GO:0004725">
    <property type="term" value="F:protein tyrosine phosphatase activity"/>
    <property type="evidence" value="ECO:0007669"/>
    <property type="project" value="InterPro"/>
</dbReference>
<dbReference type="CDD" id="cd00047">
    <property type="entry name" value="PTPc"/>
    <property type="match status" value="1"/>
</dbReference>
<feature type="compositionally biased region" description="Basic and acidic residues" evidence="1">
    <location>
        <begin position="32"/>
        <end position="50"/>
    </location>
</feature>
<evidence type="ECO:0000313" key="4">
    <source>
        <dbReference type="EMBL" id="CAJ0585817.1"/>
    </source>
</evidence>
<dbReference type="PRINTS" id="PR00700">
    <property type="entry name" value="PRTYPHPHTASE"/>
</dbReference>
<organism evidence="4 5">
    <name type="scientific">Mesorhabditis spiculigera</name>
    <dbReference type="NCBI Taxonomy" id="96644"/>
    <lineage>
        <taxon>Eukaryota</taxon>
        <taxon>Metazoa</taxon>
        <taxon>Ecdysozoa</taxon>
        <taxon>Nematoda</taxon>
        <taxon>Chromadorea</taxon>
        <taxon>Rhabditida</taxon>
        <taxon>Rhabditina</taxon>
        <taxon>Rhabditomorpha</taxon>
        <taxon>Rhabditoidea</taxon>
        <taxon>Rhabditidae</taxon>
        <taxon>Mesorhabditinae</taxon>
        <taxon>Mesorhabditis</taxon>
    </lineage>
</organism>
<name>A0AA36GHS0_9BILA</name>
<dbReference type="EMBL" id="CATQJA010002706">
    <property type="protein sequence ID" value="CAJ0585817.1"/>
    <property type="molecule type" value="Genomic_DNA"/>
</dbReference>
<dbReference type="PROSITE" id="PS50055">
    <property type="entry name" value="TYR_PHOSPHATASE_PTP"/>
    <property type="match status" value="1"/>
</dbReference>
<evidence type="ECO:0000259" key="3">
    <source>
        <dbReference type="PROSITE" id="PS50056"/>
    </source>
</evidence>
<evidence type="ECO:0000256" key="1">
    <source>
        <dbReference type="SAM" id="MobiDB-lite"/>
    </source>
</evidence>
<comment type="caution">
    <text evidence="4">The sequence shown here is derived from an EMBL/GenBank/DDBJ whole genome shotgun (WGS) entry which is preliminary data.</text>
</comment>
<accession>A0AA36GHS0</accession>
<dbReference type="AlphaFoldDB" id="A0AA36GHS0"/>
<feature type="domain" description="Tyrosine-protein phosphatase" evidence="2">
    <location>
        <begin position="144"/>
        <end position="397"/>
    </location>
</feature>
<dbReference type="InterPro" id="IPR000242">
    <property type="entry name" value="PTP_cat"/>
</dbReference>
<feature type="domain" description="Tyrosine specific protein phosphatases" evidence="3">
    <location>
        <begin position="317"/>
        <end position="388"/>
    </location>
</feature>
<dbReference type="InterPro" id="IPR000387">
    <property type="entry name" value="Tyr_Pase_dom"/>
</dbReference>
<dbReference type="InterPro" id="IPR029021">
    <property type="entry name" value="Prot-tyrosine_phosphatase-like"/>
</dbReference>
<dbReference type="InterPro" id="IPR003595">
    <property type="entry name" value="Tyr_Pase_cat"/>
</dbReference>
<proteinExistence type="predicted"/>
<protein>
    <submittedName>
        <fullName evidence="4">Uncharacterized protein</fullName>
    </submittedName>
</protein>
<gene>
    <name evidence="4" type="ORF">MSPICULIGERA_LOCUS23827</name>
</gene>
<evidence type="ECO:0000313" key="5">
    <source>
        <dbReference type="Proteomes" id="UP001177023"/>
    </source>
</evidence>
<dbReference type="PROSITE" id="PS50056">
    <property type="entry name" value="TYR_PHOSPHATASE_2"/>
    <property type="match status" value="1"/>
</dbReference>
<dbReference type="InterPro" id="IPR052782">
    <property type="entry name" value="Oocyte-zygote_transition_reg"/>
</dbReference>
<reference evidence="4" key="1">
    <citation type="submission" date="2023-06" db="EMBL/GenBank/DDBJ databases">
        <authorList>
            <person name="Delattre M."/>
        </authorList>
    </citation>
    <scope>NUCLEOTIDE SEQUENCE</scope>
    <source>
        <strain evidence="4">AF72</strain>
    </source>
</reference>
<dbReference type="Proteomes" id="UP001177023">
    <property type="component" value="Unassembled WGS sequence"/>
</dbReference>
<dbReference type="PROSITE" id="PS00383">
    <property type="entry name" value="TYR_PHOSPHATASE_1"/>
    <property type="match status" value="1"/>
</dbReference>
<dbReference type="SUPFAM" id="SSF52799">
    <property type="entry name" value="(Phosphotyrosine protein) phosphatases II"/>
    <property type="match status" value="1"/>
</dbReference>
<evidence type="ECO:0000259" key="2">
    <source>
        <dbReference type="PROSITE" id="PS50055"/>
    </source>
</evidence>
<dbReference type="SMART" id="SM00404">
    <property type="entry name" value="PTPc_motif"/>
    <property type="match status" value="1"/>
</dbReference>
<sequence length="423" mass="47960">MIEIQKEFKCAKEKFIEIDKSARKSGRRLKKADKQDGEKGEGEKKLEKSGRVIGSKRIRRSSKKVSKVVEKHIERVEKAAKEFQERRPVLFKKKSSSEPEANQSPENPVDALPDAWRDAVLTPDCLVAIDKFVNFYTQLGVQGLRNEFAQNKAFVPAAFTYNAFTANAERNRYKDVVCSDATRISLTLQVPPETDYIHANRVKLDGADKEFITCQAPIETTINDHWRLVHQEEVSVCAALCQFNESGKAKCTQYWPMKADEFVNHGKMSVNTKKIVQENCLDVYTVEVLPEGCSNSTILKLIHMTTWPDRGVPKDVRTMLNLLRLIYFNAQGSIMIHCSAGIGRTGSVIAVDCIIERLLKGKETKLLDVFQDLRSQRASSVQTESQYVFVVQVVLEFIQIRTGDKYAAKVKKFNEEFVKANLA</sequence>
<dbReference type="SMART" id="SM00194">
    <property type="entry name" value="PTPc"/>
    <property type="match status" value="1"/>
</dbReference>
<dbReference type="InterPro" id="IPR016130">
    <property type="entry name" value="Tyr_Pase_AS"/>
</dbReference>
<dbReference type="Gene3D" id="3.90.190.10">
    <property type="entry name" value="Protein tyrosine phosphatase superfamily"/>
    <property type="match status" value="1"/>
</dbReference>